<evidence type="ECO:0000256" key="1">
    <source>
        <dbReference type="ARBA" id="ARBA00004442"/>
    </source>
</evidence>
<evidence type="ECO:0000256" key="3">
    <source>
        <dbReference type="ARBA" id="ARBA00023237"/>
    </source>
</evidence>
<evidence type="ECO:0000313" key="8">
    <source>
        <dbReference type="Proteomes" id="UP001501410"/>
    </source>
</evidence>
<dbReference type="InterPro" id="IPR036942">
    <property type="entry name" value="Beta-barrel_TonB_sf"/>
</dbReference>
<name>A0ABP8MWI4_9BACT</name>
<protein>
    <submittedName>
        <fullName evidence="7">TonB-dependent receptor</fullName>
    </submittedName>
</protein>
<comment type="subcellular location">
    <subcellularLocation>
        <location evidence="1">Cell outer membrane</location>
    </subcellularLocation>
</comment>
<dbReference type="SUPFAM" id="SSF56935">
    <property type="entry name" value="Porins"/>
    <property type="match status" value="1"/>
</dbReference>
<dbReference type="InterPro" id="IPR041700">
    <property type="entry name" value="OMP_b-brl_3"/>
</dbReference>
<dbReference type="Gene3D" id="2.40.170.20">
    <property type="entry name" value="TonB-dependent receptor, beta-barrel domain"/>
    <property type="match status" value="1"/>
</dbReference>
<keyword evidence="7" id="KW-0675">Receptor</keyword>
<keyword evidence="5" id="KW-0732">Signal</keyword>
<keyword evidence="3" id="KW-0998">Cell outer membrane</keyword>
<feature type="region of interest" description="Disordered" evidence="4">
    <location>
        <begin position="414"/>
        <end position="447"/>
    </location>
</feature>
<evidence type="ECO:0000259" key="6">
    <source>
        <dbReference type="Pfam" id="PF14905"/>
    </source>
</evidence>
<proteinExistence type="predicted"/>
<dbReference type="EMBL" id="BAABEZ010000022">
    <property type="protein sequence ID" value="GAA4455374.1"/>
    <property type="molecule type" value="Genomic_DNA"/>
</dbReference>
<feature type="compositionally biased region" description="Polar residues" evidence="4">
    <location>
        <begin position="414"/>
        <end position="424"/>
    </location>
</feature>
<dbReference type="Pfam" id="PF14905">
    <property type="entry name" value="OMP_b-brl_3"/>
    <property type="match status" value="1"/>
</dbReference>
<sequence>MKKTLQLTMLLLCLSLWAQAQKTVVSGKVIDTFNNETIQYATVTVLNAADSTLLGFGHSDKDGKFSFTAGTAPKFLLLITGYGFADYTDIVNSGSSGTLDLGNVILFTREKVLSEFVVMQRRGSIVIKGDTTEYNADSFKVDANANVEALLKKLPGLQVDKNGQITAQGEKVQKILVDGEEFFSDDPAVVNRSLQAKAIDKVQVFDKKSANAEFTGVDDGERTKTINLQLKDKYKKGSFGKVALGGGSNGFFENQAMFNLFRGKQKFSVYGIAANTAKIGLSQNDASKYTSSGSSMQMSDDGDMFFIDNNNDDGTSWDGQYNGEGLPKAWEAGAHYSNKWNNDIQHVNTNYRFNRRNIETLDNTFTQYNLQDSSYYTDQHSTSFSSIDKHTLSGLYEWKTDSASMLKFTMNGRKSNTVNRTGSETRSKGVSGALLNTSDRTSDNDGTRDNVDVNLSWQKRFKKKSRSMFLQLTYNNSGTNNEGYLHAANTFYSDGIQDSTTTIDQRKKNESNTNTYGAIASYTEPISQKAVVEVKYNFSSQGNYSRQLSFNKGAAGDYQQLDSLYSTDYNFDVTTHRLGTTFRWNYEKLSFSFGAAASNTEFRQFDNLYNREMNRTFHNFFPSANLNYKLSRQSSLRFRYSGYTQQPTVTQIQPVRQNTDPLNISVGNPNLKQEFDNSISLGYNSYRVLSGTYIYMGGGMSLVDNDISRSETIAASGVRTYQYVNVDGNRSSYLYAGIGTKIKGTQIQIGANTNVNVSRYNTIVNGAANKSDNNSYTVGLRAAYEKEKLIDFSFNPSVTYNYNLSSINAQNTSFWSAAPEASVLLYLPKKFQISSDASYNIRQRTATFDRNNNVFLLNASVSKKLLKGDQLEARFAVYDIFNQNLGFNRYGNGNTVVQQSYNTIKRYALLSLVWNFTYTPKGNAADGAASQIEEIQMSGK</sequence>
<accession>A0ABP8MWI4</accession>
<gene>
    <name evidence="7" type="ORF">GCM10023092_18910</name>
</gene>
<organism evidence="7 8">
    <name type="scientific">Rurimicrobium arvi</name>
    <dbReference type="NCBI Taxonomy" id="2049916"/>
    <lineage>
        <taxon>Bacteria</taxon>
        <taxon>Pseudomonadati</taxon>
        <taxon>Bacteroidota</taxon>
        <taxon>Chitinophagia</taxon>
        <taxon>Chitinophagales</taxon>
        <taxon>Chitinophagaceae</taxon>
        <taxon>Rurimicrobium</taxon>
    </lineage>
</organism>
<evidence type="ECO:0000313" key="7">
    <source>
        <dbReference type="EMBL" id="GAA4455374.1"/>
    </source>
</evidence>
<dbReference type="InterPro" id="IPR008969">
    <property type="entry name" value="CarboxyPept-like_regulatory"/>
</dbReference>
<dbReference type="SUPFAM" id="SSF49464">
    <property type="entry name" value="Carboxypeptidase regulatory domain-like"/>
    <property type="match status" value="1"/>
</dbReference>
<dbReference type="RefSeq" id="WP_344825935.1">
    <property type="nucleotide sequence ID" value="NZ_BAABEZ010000022.1"/>
</dbReference>
<feature type="chain" id="PRO_5047084862" evidence="5">
    <location>
        <begin position="21"/>
        <end position="940"/>
    </location>
</feature>
<feature type="domain" description="Outer membrane protein beta-barrel" evidence="6">
    <location>
        <begin position="459"/>
        <end position="913"/>
    </location>
</feature>
<keyword evidence="2" id="KW-0472">Membrane</keyword>
<keyword evidence="8" id="KW-1185">Reference proteome</keyword>
<evidence type="ECO:0000256" key="2">
    <source>
        <dbReference type="ARBA" id="ARBA00023136"/>
    </source>
</evidence>
<evidence type="ECO:0000256" key="4">
    <source>
        <dbReference type="SAM" id="MobiDB-lite"/>
    </source>
</evidence>
<reference evidence="8" key="1">
    <citation type="journal article" date="2019" name="Int. J. Syst. Evol. Microbiol.">
        <title>The Global Catalogue of Microorganisms (GCM) 10K type strain sequencing project: providing services to taxonomists for standard genome sequencing and annotation.</title>
        <authorList>
            <consortium name="The Broad Institute Genomics Platform"/>
            <consortium name="The Broad Institute Genome Sequencing Center for Infectious Disease"/>
            <person name="Wu L."/>
            <person name="Ma J."/>
        </authorList>
    </citation>
    <scope>NUCLEOTIDE SEQUENCE [LARGE SCALE GENOMIC DNA]</scope>
    <source>
        <strain evidence="8">JCM 31921</strain>
    </source>
</reference>
<feature type="signal peptide" evidence="5">
    <location>
        <begin position="1"/>
        <end position="20"/>
    </location>
</feature>
<dbReference type="Proteomes" id="UP001501410">
    <property type="component" value="Unassembled WGS sequence"/>
</dbReference>
<evidence type="ECO:0000256" key="5">
    <source>
        <dbReference type="SAM" id="SignalP"/>
    </source>
</evidence>
<comment type="caution">
    <text evidence="7">The sequence shown here is derived from an EMBL/GenBank/DDBJ whole genome shotgun (WGS) entry which is preliminary data.</text>
</comment>